<name>A0A419F0C9_9BACT</name>
<dbReference type="GO" id="GO:0000166">
    <property type="term" value="F:nucleotide binding"/>
    <property type="evidence" value="ECO:0007669"/>
    <property type="project" value="UniProtKB-KW"/>
</dbReference>
<proteinExistence type="inferred from homology"/>
<keyword evidence="4" id="KW-0547">Nucleotide-binding</keyword>
<feature type="domain" description="Ketoreductase" evidence="12">
    <location>
        <begin position="6"/>
        <end position="192"/>
    </location>
</feature>
<dbReference type="GO" id="GO:0006666">
    <property type="term" value="P:3-keto-sphinganine metabolic process"/>
    <property type="evidence" value="ECO:0007669"/>
    <property type="project" value="InterPro"/>
</dbReference>
<evidence type="ECO:0000256" key="2">
    <source>
        <dbReference type="ARBA" id="ARBA00004760"/>
    </source>
</evidence>
<dbReference type="Pfam" id="PF00106">
    <property type="entry name" value="adh_short"/>
    <property type="match status" value="1"/>
</dbReference>
<evidence type="ECO:0000259" key="12">
    <source>
        <dbReference type="SMART" id="SM00822"/>
    </source>
</evidence>
<sequence>MDLKGKCAIVTGGSSGIGKAIANELARRGANIFLIARREDVLKAAVKEIEKSAVMQSQRFGFFSADVADSKAVQEAVNAAESACGPPAVLINSAGVSRAGYVEKLPISGMEQEIRVNYLGTVFMIKAVLDGMMSRREGWILNVSSLAGLKGIFGYTGYSGSKFAVVGFSESLRSELRPYGVNVSVLCPPDVDTPMLVDDKRDKPLETLKISEGAEIMQPEDVARAALAGLEKGRFIIIPNFAGKMLWIANRIAPSLVDRIMNSTIDKVRKERGL</sequence>
<comment type="caution">
    <text evidence="13">The sequence shown here is derived from an EMBL/GenBank/DDBJ whole genome shotgun (WGS) entry which is preliminary data.</text>
</comment>
<keyword evidence="5" id="KW-0256">Endoplasmic reticulum</keyword>
<dbReference type="SUPFAM" id="SSF51735">
    <property type="entry name" value="NAD(P)-binding Rossmann-fold domains"/>
    <property type="match status" value="1"/>
</dbReference>
<evidence type="ECO:0000256" key="6">
    <source>
        <dbReference type="ARBA" id="ARBA00022857"/>
    </source>
</evidence>
<dbReference type="InterPro" id="IPR020904">
    <property type="entry name" value="Sc_DH/Rdtase_CS"/>
</dbReference>
<dbReference type="CDD" id="cd08939">
    <property type="entry name" value="KDSR-like_SDR_c"/>
    <property type="match status" value="1"/>
</dbReference>
<keyword evidence="9" id="KW-0443">Lipid metabolism</keyword>
<comment type="pathway">
    <text evidence="2">Lipid metabolism; sphingolipid metabolism.</text>
</comment>
<reference evidence="13 14" key="1">
    <citation type="journal article" date="2017" name="ISME J.">
        <title>Energy and carbon metabolisms in a deep terrestrial subsurface fluid microbial community.</title>
        <authorList>
            <person name="Momper L."/>
            <person name="Jungbluth S.P."/>
            <person name="Lee M.D."/>
            <person name="Amend J.P."/>
        </authorList>
    </citation>
    <scope>NUCLEOTIDE SEQUENCE [LARGE SCALE GENOMIC DNA]</scope>
    <source>
        <strain evidence="13">SURF_17</strain>
    </source>
</reference>
<organism evidence="13 14">
    <name type="scientific">Candidatus Abyssobacteria bacterium SURF_17</name>
    <dbReference type="NCBI Taxonomy" id="2093361"/>
    <lineage>
        <taxon>Bacteria</taxon>
        <taxon>Pseudomonadati</taxon>
        <taxon>Candidatus Hydrogenedentota</taxon>
        <taxon>Candidatus Abyssobacteria</taxon>
    </lineage>
</organism>
<evidence type="ECO:0000256" key="4">
    <source>
        <dbReference type="ARBA" id="ARBA00022741"/>
    </source>
</evidence>
<evidence type="ECO:0000256" key="9">
    <source>
        <dbReference type="ARBA" id="ARBA00023098"/>
    </source>
</evidence>
<evidence type="ECO:0000313" key="13">
    <source>
        <dbReference type="EMBL" id="RJP71130.1"/>
    </source>
</evidence>
<dbReference type="GO" id="GO:0030148">
    <property type="term" value="P:sphingolipid biosynthetic process"/>
    <property type="evidence" value="ECO:0007669"/>
    <property type="project" value="InterPro"/>
</dbReference>
<dbReference type="EMBL" id="QZKI01000062">
    <property type="protein sequence ID" value="RJP71130.1"/>
    <property type="molecule type" value="Genomic_DNA"/>
</dbReference>
<dbReference type="PANTHER" id="PTHR43550:SF3">
    <property type="entry name" value="3-KETODIHYDROSPHINGOSINE REDUCTASE"/>
    <property type="match status" value="1"/>
</dbReference>
<dbReference type="FunFam" id="3.40.50.720:FF:000468">
    <property type="entry name" value="Short-chain dehydrogenase, putative"/>
    <property type="match status" value="1"/>
</dbReference>
<dbReference type="InterPro" id="IPR045022">
    <property type="entry name" value="KDSR-like"/>
</dbReference>
<comment type="subcellular location">
    <subcellularLocation>
        <location evidence="1">Endoplasmic reticulum</location>
    </subcellularLocation>
</comment>
<dbReference type="PRINTS" id="PR00081">
    <property type="entry name" value="GDHRDH"/>
</dbReference>
<comment type="similarity">
    <text evidence="11">Belongs to the short-chain dehydrogenases/reductases (SDR) family.</text>
</comment>
<dbReference type="Proteomes" id="UP000285961">
    <property type="component" value="Unassembled WGS sequence"/>
</dbReference>
<accession>A0A419F0C9</accession>
<protein>
    <recommendedName>
        <fullName evidence="10">3-dehydrosphinganine reductase</fullName>
        <ecNumber evidence="10">1.1.1.102</ecNumber>
    </recommendedName>
</protein>
<keyword evidence="7" id="KW-0746">Sphingolipid metabolism</keyword>
<dbReference type="SMART" id="SM00822">
    <property type="entry name" value="PKS_KR"/>
    <property type="match status" value="1"/>
</dbReference>
<evidence type="ECO:0000256" key="7">
    <source>
        <dbReference type="ARBA" id="ARBA00022919"/>
    </source>
</evidence>
<gene>
    <name evidence="13" type="ORF">C4532_08270</name>
</gene>
<comment type="pathway">
    <text evidence="3">Sphingolipid metabolism.</text>
</comment>
<keyword evidence="8" id="KW-0560">Oxidoreductase</keyword>
<evidence type="ECO:0000256" key="5">
    <source>
        <dbReference type="ARBA" id="ARBA00022824"/>
    </source>
</evidence>
<evidence type="ECO:0000256" key="10">
    <source>
        <dbReference type="ARBA" id="ARBA00026112"/>
    </source>
</evidence>
<evidence type="ECO:0000313" key="14">
    <source>
        <dbReference type="Proteomes" id="UP000285961"/>
    </source>
</evidence>
<dbReference type="GO" id="GO:0047560">
    <property type="term" value="F:3-dehydrosphinganine reductase activity"/>
    <property type="evidence" value="ECO:0007669"/>
    <property type="project" value="UniProtKB-EC"/>
</dbReference>
<evidence type="ECO:0000256" key="1">
    <source>
        <dbReference type="ARBA" id="ARBA00004240"/>
    </source>
</evidence>
<evidence type="ECO:0000256" key="3">
    <source>
        <dbReference type="ARBA" id="ARBA00004991"/>
    </source>
</evidence>
<dbReference type="InterPro" id="IPR057326">
    <property type="entry name" value="KR_dom"/>
</dbReference>
<dbReference type="GO" id="GO:0016020">
    <property type="term" value="C:membrane"/>
    <property type="evidence" value="ECO:0007669"/>
    <property type="project" value="GOC"/>
</dbReference>
<dbReference type="PIRSF" id="PIRSF000126">
    <property type="entry name" value="11-beta-HSD1"/>
    <property type="match status" value="1"/>
</dbReference>
<dbReference type="InterPro" id="IPR036291">
    <property type="entry name" value="NAD(P)-bd_dom_sf"/>
</dbReference>
<evidence type="ECO:0000256" key="11">
    <source>
        <dbReference type="RuleBase" id="RU000363"/>
    </source>
</evidence>
<evidence type="ECO:0000256" key="8">
    <source>
        <dbReference type="ARBA" id="ARBA00023002"/>
    </source>
</evidence>
<dbReference type="Gene3D" id="3.40.50.720">
    <property type="entry name" value="NAD(P)-binding Rossmann-like Domain"/>
    <property type="match status" value="1"/>
</dbReference>
<dbReference type="InterPro" id="IPR002347">
    <property type="entry name" value="SDR_fam"/>
</dbReference>
<dbReference type="PRINTS" id="PR00080">
    <property type="entry name" value="SDRFAMILY"/>
</dbReference>
<dbReference type="EC" id="1.1.1.102" evidence="10"/>
<dbReference type="PROSITE" id="PS00061">
    <property type="entry name" value="ADH_SHORT"/>
    <property type="match status" value="1"/>
</dbReference>
<keyword evidence="6" id="KW-0521">NADP</keyword>
<dbReference type="AlphaFoldDB" id="A0A419F0C9"/>
<dbReference type="PANTHER" id="PTHR43550">
    <property type="entry name" value="3-KETODIHYDROSPHINGOSINE REDUCTASE"/>
    <property type="match status" value="1"/>
</dbReference>